<proteinExistence type="predicted"/>
<accession>A0A3N0XU75</accession>
<sequence length="184" mass="21111">MLENHSKRNNVRLVGLKEKYGTNGTLERCVKKVLSEGLGIDMEGEFEIERAHRILAPMPSEDQPPRPVLIRFLRQSAREKVLRAARERRGIEWEDAIMLCTGPDKWTTNQELGNVWTNLKTIWEKDIGAVIGDEDWKNILSNAGMDCGVQHYFNKMKITHSSMIHDVKPPERKESQHQNGRAPA</sequence>
<dbReference type="InterPro" id="IPR043636">
    <property type="entry name" value="L1_RRM_dom"/>
</dbReference>
<dbReference type="EMBL" id="RJVU01060056">
    <property type="protein sequence ID" value="ROJ57636.1"/>
    <property type="molecule type" value="Genomic_DNA"/>
</dbReference>
<organism evidence="3 4">
    <name type="scientific">Anabarilius grahami</name>
    <name type="common">Kanglang fish</name>
    <name type="synonym">Barilius grahami</name>
    <dbReference type="NCBI Taxonomy" id="495550"/>
    <lineage>
        <taxon>Eukaryota</taxon>
        <taxon>Metazoa</taxon>
        <taxon>Chordata</taxon>
        <taxon>Craniata</taxon>
        <taxon>Vertebrata</taxon>
        <taxon>Euteleostomi</taxon>
        <taxon>Actinopterygii</taxon>
        <taxon>Neopterygii</taxon>
        <taxon>Teleostei</taxon>
        <taxon>Ostariophysi</taxon>
        <taxon>Cypriniformes</taxon>
        <taxon>Xenocyprididae</taxon>
        <taxon>Xenocypridinae</taxon>
        <taxon>Xenocypridinae incertae sedis</taxon>
        <taxon>Anabarilius</taxon>
    </lineage>
</organism>
<protein>
    <submittedName>
        <fullName evidence="3">LINE-1 type transposase domain-containing protein 1</fullName>
    </submittedName>
</protein>
<gene>
    <name evidence="3" type="ORF">DPX16_23835</name>
</gene>
<comment type="caution">
    <text evidence="3">The sequence shown here is derived from an EMBL/GenBank/DDBJ whole genome shotgun (WGS) entry which is preliminary data.</text>
</comment>
<dbReference type="AlphaFoldDB" id="A0A3N0XU75"/>
<dbReference type="PANTHER" id="PTHR11505">
    <property type="entry name" value="L1 TRANSPOSABLE ELEMENT-RELATED"/>
    <property type="match status" value="1"/>
</dbReference>
<dbReference type="Pfam" id="PF02994">
    <property type="entry name" value="Transposase_22"/>
    <property type="match status" value="1"/>
</dbReference>
<dbReference type="OrthoDB" id="10059413at2759"/>
<dbReference type="Gene3D" id="3.30.70.1820">
    <property type="entry name" value="L1 transposable element, RRM domain"/>
    <property type="match status" value="1"/>
</dbReference>
<name>A0A3N0XU75_ANAGA</name>
<reference evidence="3 4" key="1">
    <citation type="submission" date="2018-10" db="EMBL/GenBank/DDBJ databases">
        <title>Genome assembly for a Yunnan-Guizhou Plateau 3E fish, Anabarilius grahami (Regan), and its evolutionary and genetic applications.</title>
        <authorList>
            <person name="Jiang W."/>
        </authorList>
    </citation>
    <scope>NUCLEOTIDE SEQUENCE [LARGE SCALE GENOMIC DNA]</scope>
    <source>
        <strain evidence="3">AG-KIZ</strain>
        <tissue evidence="3">Muscle</tissue>
    </source>
</reference>
<evidence type="ECO:0000313" key="3">
    <source>
        <dbReference type="EMBL" id="ROJ57636.1"/>
    </source>
</evidence>
<dbReference type="Proteomes" id="UP000281406">
    <property type="component" value="Unassembled WGS sequence"/>
</dbReference>
<evidence type="ECO:0000256" key="1">
    <source>
        <dbReference type="SAM" id="MobiDB-lite"/>
    </source>
</evidence>
<feature type="compositionally biased region" description="Basic and acidic residues" evidence="1">
    <location>
        <begin position="165"/>
        <end position="176"/>
    </location>
</feature>
<keyword evidence="4" id="KW-1185">Reference proteome</keyword>
<feature type="region of interest" description="Disordered" evidence="1">
    <location>
        <begin position="165"/>
        <end position="184"/>
    </location>
</feature>
<evidence type="ECO:0000313" key="4">
    <source>
        <dbReference type="Proteomes" id="UP000281406"/>
    </source>
</evidence>
<dbReference type="InterPro" id="IPR004244">
    <property type="entry name" value="Transposase_22"/>
</dbReference>
<evidence type="ECO:0000259" key="2">
    <source>
        <dbReference type="Pfam" id="PF02994"/>
    </source>
</evidence>
<feature type="domain" description="L1 transposable element RRM" evidence="2">
    <location>
        <begin position="8"/>
        <end position="89"/>
    </location>
</feature>